<keyword evidence="12" id="KW-1185">Reference proteome</keyword>
<feature type="transmembrane region" description="Helical" evidence="10">
    <location>
        <begin position="174"/>
        <end position="200"/>
    </location>
</feature>
<dbReference type="Proteomes" id="UP001153620">
    <property type="component" value="Chromosome 4"/>
</dbReference>
<dbReference type="GO" id="GO:0005549">
    <property type="term" value="F:odorant binding"/>
    <property type="evidence" value="ECO:0007669"/>
    <property type="project" value="InterPro"/>
</dbReference>
<evidence type="ECO:0000256" key="7">
    <source>
        <dbReference type="ARBA" id="ARBA00023136"/>
    </source>
</evidence>
<dbReference type="AlphaFoldDB" id="A0A9N9WY55"/>
<comment type="caution">
    <text evidence="10">Lacks conserved residue(s) required for the propagation of feature annotation.</text>
</comment>
<evidence type="ECO:0000313" key="11">
    <source>
        <dbReference type="EMBL" id="CAG9810636.1"/>
    </source>
</evidence>
<evidence type="ECO:0000313" key="12">
    <source>
        <dbReference type="Proteomes" id="UP001153620"/>
    </source>
</evidence>
<dbReference type="OrthoDB" id="7789606at2759"/>
<accession>A0A9N9WY55</accession>
<evidence type="ECO:0000256" key="9">
    <source>
        <dbReference type="ARBA" id="ARBA00023224"/>
    </source>
</evidence>
<dbReference type="InterPro" id="IPR004117">
    <property type="entry name" value="7tm6_olfct_rcpt"/>
</dbReference>
<dbReference type="EMBL" id="OU895880">
    <property type="protein sequence ID" value="CAG9810636.1"/>
    <property type="molecule type" value="Genomic_DNA"/>
</dbReference>
<comment type="subcellular location">
    <subcellularLocation>
        <location evidence="1 10">Cell membrane</location>
        <topology evidence="1 10">Multi-pass membrane protein</topology>
    </subcellularLocation>
</comment>
<evidence type="ECO:0000256" key="1">
    <source>
        <dbReference type="ARBA" id="ARBA00004651"/>
    </source>
</evidence>
<evidence type="ECO:0000256" key="5">
    <source>
        <dbReference type="ARBA" id="ARBA00022725"/>
    </source>
</evidence>
<evidence type="ECO:0000256" key="10">
    <source>
        <dbReference type="RuleBase" id="RU351113"/>
    </source>
</evidence>
<gene>
    <name evidence="11" type="ORF">CHIRRI_LOCUS13449</name>
</gene>
<dbReference type="GO" id="GO:0007165">
    <property type="term" value="P:signal transduction"/>
    <property type="evidence" value="ECO:0007669"/>
    <property type="project" value="UniProtKB-KW"/>
</dbReference>
<feature type="transmembrane region" description="Helical" evidence="10">
    <location>
        <begin position="88"/>
        <end position="106"/>
    </location>
</feature>
<evidence type="ECO:0000256" key="8">
    <source>
        <dbReference type="ARBA" id="ARBA00023170"/>
    </source>
</evidence>
<keyword evidence="2" id="KW-1003">Cell membrane</keyword>
<name>A0A9N9WY55_9DIPT</name>
<dbReference type="PANTHER" id="PTHR21137:SF35">
    <property type="entry name" value="ODORANT RECEPTOR 19A-RELATED"/>
    <property type="match status" value="1"/>
</dbReference>
<feature type="transmembrane region" description="Helical" evidence="10">
    <location>
        <begin position="283"/>
        <end position="305"/>
    </location>
</feature>
<dbReference type="PANTHER" id="PTHR21137">
    <property type="entry name" value="ODORANT RECEPTOR"/>
    <property type="match status" value="1"/>
</dbReference>
<evidence type="ECO:0000256" key="2">
    <source>
        <dbReference type="ARBA" id="ARBA00022475"/>
    </source>
</evidence>
<comment type="similarity">
    <text evidence="10">Belongs to the insect chemoreceptor superfamily. Heteromeric odorant receptor channel (TC 1.A.69) family.</text>
</comment>
<keyword evidence="8 10" id="KW-0675">Receptor</keyword>
<keyword evidence="3 10" id="KW-0716">Sensory transduction</keyword>
<keyword evidence="4 10" id="KW-0812">Transmembrane</keyword>
<keyword evidence="6 10" id="KW-1133">Transmembrane helix</keyword>
<feature type="transmembrane region" description="Helical" evidence="10">
    <location>
        <begin position="250"/>
        <end position="271"/>
    </location>
</feature>
<dbReference type="GO" id="GO:0005886">
    <property type="term" value="C:plasma membrane"/>
    <property type="evidence" value="ECO:0007669"/>
    <property type="project" value="UniProtKB-SubCell"/>
</dbReference>
<evidence type="ECO:0000256" key="3">
    <source>
        <dbReference type="ARBA" id="ARBA00022606"/>
    </source>
</evidence>
<evidence type="ECO:0000256" key="4">
    <source>
        <dbReference type="ARBA" id="ARBA00022692"/>
    </source>
</evidence>
<sequence length="380" mass="43817">MRIKKCPKISKFVHNFITPTSIKPLEDRTFFKTFWRFVTLFGLLPRKLTISQKHRAILLFLTCCVPTVVQLFGSVIMSTDSEDKVRGIQTIPVLFLMIFDASNFVIKSRKIEDFCEKFNAVMEKYNDEKFCSSKFRSTNLYFITSGLFLLGSVTSNMVVFILTGKSGIPTVNIYGTYGLVLLMATQLMFMLYTGAIYLFLDAFMCSLLFLLSGYSEHLPGHFKSMKIENVREIVEIHLEFKNMVASYEEIFSTAIMLRGLLNVFALSSIVLEIVDNGISGMSFNVLFFGFNGLFKLFTPCCYGSFIEQESEKMFRNLFNSTWLDSKLSDKRKLLVLQQNFEKNLKVRAMKIVEINLETFVKVIQWTYSMYAALWALKNKQ</sequence>
<keyword evidence="7 10" id="KW-0472">Membrane</keyword>
<reference evidence="11" key="2">
    <citation type="submission" date="2022-10" db="EMBL/GenBank/DDBJ databases">
        <authorList>
            <consortium name="ENA_rothamsted_submissions"/>
            <consortium name="culmorum"/>
            <person name="King R."/>
        </authorList>
    </citation>
    <scope>NUCLEOTIDE SEQUENCE</scope>
</reference>
<dbReference type="Pfam" id="PF02949">
    <property type="entry name" value="7tm_6"/>
    <property type="match status" value="1"/>
</dbReference>
<dbReference type="GO" id="GO:0004984">
    <property type="term" value="F:olfactory receptor activity"/>
    <property type="evidence" value="ECO:0007669"/>
    <property type="project" value="InterPro"/>
</dbReference>
<protein>
    <recommendedName>
        <fullName evidence="10">Odorant receptor</fullName>
    </recommendedName>
</protein>
<organism evidence="11 12">
    <name type="scientific">Chironomus riparius</name>
    <dbReference type="NCBI Taxonomy" id="315576"/>
    <lineage>
        <taxon>Eukaryota</taxon>
        <taxon>Metazoa</taxon>
        <taxon>Ecdysozoa</taxon>
        <taxon>Arthropoda</taxon>
        <taxon>Hexapoda</taxon>
        <taxon>Insecta</taxon>
        <taxon>Pterygota</taxon>
        <taxon>Neoptera</taxon>
        <taxon>Endopterygota</taxon>
        <taxon>Diptera</taxon>
        <taxon>Nematocera</taxon>
        <taxon>Chironomoidea</taxon>
        <taxon>Chironomidae</taxon>
        <taxon>Chironominae</taxon>
        <taxon>Chironomus</taxon>
    </lineage>
</organism>
<proteinExistence type="inferred from homology"/>
<feature type="transmembrane region" description="Helical" evidence="10">
    <location>
        <begin position="140"/>
        <end position="162"/>
    </location>
</feature>
<keyword evidence="5 10" id="KW-0552">Olfaction</keyword>
<keyword evidence="9 10" id="KW-0807">Transducer</keyword>
<evidence type="ECO:0000256" key="6">
    <source>
        <dbReference type="ARBA" id="ARBA00022989"/>
    </source>
</evidence>
<reference evidence="11" key="1">
    <citation type="submission" date="2022-01" db="EMBL/GenBank/DDBJ databases">
        <authorList>
            <person name="King R."/>
        </authorList>
    </citation>
    <scope>NUCLEOTIDE SEQUENCE</scope>
</reference>
<feature type="transmembrane region" description="Helical" evidence="10">
    <location>
        <begin position="56"/>
        <end position="76"/>
    </location>
</feature>